<feature type="domain" description="Mechanosensitive ion channel MscS" evidence="8">
    <location>
        <begin position="115"/>
        <end position="179"/>
    </location>
</feature>
<feature type="transmembrane region" description="Helical" evidence="7">
    <location>
        <begin position="25"/>
        <end position="46"/>
    </location>
</feature>
<evidence type="ECO:0000256" key="2">
    <source>
        <dbReference type="ARBA" id="ARBA00008017"/>
    </source>
</evidence>
<dbReference type="PANTHER" id="PTHR30460:SF0">
    <property type="entry name" value="MODERATE CONDUCTANCE MECHANOSENSITIVE CHANNEL YBIO"/>
    <property type="match status" value="1"/>
</dbReference>
<evidence type="ECO:0000256" key="4">
    <source>
        <dbReference type="ARBA" id="ARBA00022692"/>
    </source>
</evidence>
<feature type="transmembrane region" description="Helical" evidence="7">
    <location>
        <begin position="80"/>
        <end position="110"/>
    </location>
</feature>
<evidence type="ECO:0000256" key="7">
    <source>
        <dbReference type="SAM" id="Phobius"/>
    </source>
</evidence>
<dbReference type="Pfam" id="PF00924">
    <property type="entry name" value="MS_channel_2nd"/>
    <property type="match status" value="1"/>
</dbReference>
<dbReference type="InterPro" id="IPR011014">
    <property type="entry name" value="MscS_channel_TM-2"/>
</dbReference>
<feature type="domain" description="Mechanosensitive ion channel MscS C-terminal" evidence="9">
    <location>
        <begin position="185"/>
        <end position="268"/>
    </location>
</feature>
<evidence type="ECO:0000256" key="5">
    <source>
        <dbReference type="ARBA" id="ARBA00022989"/>
    </source>
</evidence>
<dbReference type="FunFam" id="2.30.30.60:FF:000001">
    <property type="entry name" value="MscS Mechanosensitive ion channel"/>
    <property type="match status" value="1"/>
</dbReference>
<dbReference type="InterPro" id="IPR011066">
    <property type="entry name" value="MscS_channel_C_sf"/>
</dbReference>
<evidence type="ECO:0000256" key="3">
    <source>
        <dbReference type="ARBA" id="ARBA00022475"/>
    </source>
</evidence>
<evidence type="ECO:0000256" key="1">
    <source>
        <dbReference type="ARBA" id="ARBA00004651"/>
    </source>
</evidence>
<dbReference type="SUPFAM" id="SSF82689">
    <property type="entry name" value="Mechanosensitive channel protein MscS (YggB), C-terminal domain"/>
    <property type="match status" value="1"/>
</dbReference>
<evidence type="ECO:0000256" key="6">
    <source>
        <dbReference type="ARBA" id="ARBA00023136"/>
    </source>
</evidence>
<keyword evidence="5 7" id="KW-1133">Transmembrane helix</keyword>
<dbReference type="InterPro" id="IPR010920">
    <property type="entry name" value="LSM_dom_sf"/>
</dbReference>
<keyword evidence="11" id="KW-1185">Reference proteome</keyword>
<sequence length="281" mass="31326">MSFINNILKNLKNINLDLDNIVDKAINIIIIIIAMWVVIMISTKLINKFIEKQSNMKISLDDKKAHTIGAVLKSVVRYTVYFFGISAILTSIFGPITITLAGIGGAAIGFGAQSLIKDVINGFFIIFEDQFSVGEYINIGDKGGVVESVGLRLTRLKDFNGDLHIIPNGSIVIMTNHSRNDMRVLVDVDVAYEEDIDNVINTLEEVCSRFKEYPDIVEGPKVIGVTSLKDSGVSVRVWAKAKPMTQWDCENILRKDIKKALDNAGIEIPYPKRTIYNMQEK</sequence>
<name>A0A1I1A2K3_9CLOT</name>
<evidence type="ECO:0000313" key="10">
    <source>
        <dbReference type="EMBL" id="SFB32171.1"/>
    </source>
</evidence>
<dbReference type="STRING" id="84698.SAMN04488528_102911"/>
<keyword evidence="4 7" id="KW-0812">Transmembrane</keyword>
<comment type="subcellular location">
    <subcellularLocation>
        <location evidence="1">Cell membrane</location>
        <topology evidence="1">Multi-pass membrane protein</topology>
    </subcellularLocation>
</comment>
<keyword evidence="6 7" id="KW-0472">Membrane</keyword>
<dbReference type="InterPro" id="IPR049278">
    <property type="entry name" value="MS_channel_C"/>
</dbReference>
<dbReference type="SUPFAM" id="SSF50182">
    <property type="entry name" value="Sm-like ribonucleoproteins"/>
    <property type="match status" value="1"/>
</dbReference>
<keyword evidence="3" id="KW-1003">Cell membrane</keyword>
<dbReference type="Gene3D" id="3.30.70.100">
    <property type="match status" value="1"/>
</dbReference>
<dbReference type="RefSeq" id="WP_090042450.1">
    <property type="nucleotide sequence ID" value="NZ_FOKI01000029.1"/>
</dbReference>
<dbReference type="InterPro" id="IPR023408">
    <property type="entry name" value="MscS_beta-dom_sf"/>
</dbReference>
<dbReference type="OrthoDB" id="9809206at2"/>
<dbReference type="Gene3D" id="2.30.30.60">
    <property type="match status" value="1"/>
</dbReference>
<dbReference type="Gene3D" id="1.10.287.1260">
    <property type="match status" value="1"/>
</dbReference>
<proteinExistence type="inferred from homology"/>
<comment type="similarity">
    <text evidence="2">Belongs to the MscS (TC 1.A.23) family.</text>
</comment>
<reference evidence="10 11" key="1">
    <citation type="submission" date="2016-10" db="EMBL/GenBank/DDBJ databases">
        <authorList>
            <person name="de Groot N.N."/>
        </authorList>
    </citation>
    <scope>NUCLEOTIDE SEQUENCE [LARGE SCALE GENOMIC DNA]</scope>
    <source>
        <strain evidence="10 11">DSM 12271</strain>
    </source>
</reference>
<dbReference type="Proteomes" id="UP000198619">
    <property type="component" value="Unassembled WGS sequence"/>
</dbReference>
<dbReference type="GO" id="GO:0005886">
    <property type="term" value="C:plasma membrane"/>
    <property type="evidence" value="ECO:0007669"/>
    <property type="project" value="UniProtKB-SubCell"/>
</dbReference>
<dbReference type="GO" id="GO:0008381">
    <property type="term" value="F:mechanosensitive monoatomic ion channel activity"/>
    <property type="evidence" value="ECO:0007669"/>
    <property type="project" value="InterPro"/>
</dbReference>
<dbReference type="PANTHER" id="PTHR30460">
    <property type="entry name" value="MODERATE CONDUCTANCE MECHANOSENSITIVE CHANNEL YBIO"/>
    <property type="match status" value="1"/>
</dbReference>
<evidence type="ECO:0000259" key="8">
    <source>
        <dbReference type="Pfam" id="PF00924"/>
    </source>
</evidence>
<dbReference type="InterPro" id="IPR045276">
    <property type="entry name" value="YbiO_bact"/>
</dbReference>
<gene>
    <name evidence="10" type="ORF">SAMN04488528_102911</name>
</gene>
<dbReference type="SUPFAM" id="SSF82861">
    <property type="entry name" value="Mechanosensitive channel protein MscS (YggB), transmembrane region"/>
    <property type="match status" value="1"/>
</dbReference>
<evidence type="ECO:0000313" key="11">
    <source>
        <dbReference type="Proteomes" id="UP000198619"/>
    </source>
</evidence>
<evidence type="ECO:0000259" key="9">
    <source>
        <dbReference type="Pfam" id="PF21082"/>
    </source>
</evidence>
<dbReference type="EMBL" id="FOKI01000029">
    <property type="protein sequence ID" value="SFB32171.1"/>
    <property type="molecule type" value="Genomic_DNA"/>
</dbReference>
<dbReference type="AlphaFoldDB" id="A0A1I1A2K3"/>
<dbReference type="Pfam" id="PF21082">
    <property type="entry name" value="MS_channel_3rd"/>
    <property type="match status" value="1"/>
</dbReference>
<organism evidence="10 11">
    <name type="scientific">Clostridium frigidicarnis</name>
    <dbReference type="NCBI Taxonomy" id="84698"/>
    <lineage>
        <taxon>Bacteria</taxon>
        <taxon>Bacillati</taxon>
        <taxon>Bacillota</taxon>
        <taxon>Clostridia</taxon>
        <taxon>Eubacteriales</taxon>
        <taxon>Clostridiaceae</taxon>
        <taxon>Clostridium</taxon>
    </lineage>
</organism>
<protein>
    <submittedName>
        <fullName evidence="10">Small conductance mechanosensitive channel</fullName>
    </submittedName>
</protein>
<accession>A0A1I1A2K3</accession>
<dbReference type="InterPro" id="IPR006685">
    <property type="entry name" value="MscS_channel_2nd"/>
</dbReference>